<dbReference type="GO" id="GO:0008654">
    <property type="term" value="P:phospholipid biosynthetic process"/>
    <property type="evidence" value="ECO:0007669"/>
    <property type="project" value="UniProtKB-KW"/>
</dbReference>
<sequence>MSAQIKTKTLVVGAGAFGTAIAACVQNENNAVTVIARFDKNFENLKNHESLHSCELISFEEFETDFSEFNLIILAIPCQSLANVSEWMLKKWLKIRNKKDIKNFPKLNLISAAKGIEQKTLRLPSQILENFWKNKAYVGSLSGPSFAKEMLLGLPTCVVVSSKNKELLNVAAQILHSSYFRIYDSNDIIGVEIAGALKNVIAMVAGAVDGLELGYNARAAVITRGLSEIAKVGVQMGADPMTFLGLSGVGDLILTCTGDLSRNRQFGFRMARGESKESIFNSMGQVIEGITTAQSAHELCQKLGIEASILSTAYKVIYEDMPIKKAVTLLIEREQGSEFKWK</sequence>
<dbReference type="PANTHER" id="PTHR11728">
    <property type="entry name" value="GLYCEROL-3-PHOSPHATE DEHYDROGENASE"/>
    <property type="match status" value="1"/>
</dbReference>
<dbReference type="GO" id="GO:0046168">
    <property type="term" value="P:glycerol-3-phosphate catabolic process"/>
    <property type="evidence" value="ECO:0007669"/>
    <property type="project" value="InterPro"/>
</dbReference>
<feature type="binding site" evidence="9">
    <location>
        <position position="286"/>
    </location>
    <ligand>
        <name>NADPH</name>
        <dbReference type="ChEBI" id="CHEBI:57783"/>
    </ligand>
</feature>
<dbReference type="RefSeq" id="WP_130606497.1">
    <property type="nucleotide sequence ID" value="NZ_AP019368.1"/>
</dbReference>
<keyword evidence="4 9" id="KW-0560">Oxidoreductase</keyword>
<feature type="binding site" evidence="12">
    <location>
        <position position="262"/>
    </location>
    <ligand>
        <name>NAD(+)</name>
        <dbReference type="ChEBI" id="CHEBI:57540"/>
    </ligand>
</feature>
<feature type="binding site" evidence="9">
    <location>
        <position position="114"/>
    </location>
    <ligand>
        <name>sn-glycerol 3-phosphate</name>
        <dbReference type="ChEBI" id="CHEBI:57597"/>
    </ligand>
</feature>
<dbReference type="InterPro" id="IPR036291">
    <property type="entry name" value="NAD(P)-bd_dom_sf"/>
</dbReference>
<feature type="binding site" evidence="9">
    <location>
        <position position="17"/>
    </location>
    <ligand>
        <name>NADPH</name>
        <dbReference type="ChEBI" id="CHEBI:57783"/>
    </ligand>
</feature>
<dbReference type="GO" id="GO:0046167">
    <property type="term" value="P:glycerol-3-phosphate biosynthetic process"/>
    <property type="evidence" value="ECO:0007669"/>
    <property type="project" value="UniProtKB-UniRule"/>
</dbReference>
<name>A0A4V0P273_FLUSA</name>
<reference evidence="17 18" key="1">
    <citation type="submission" date="2018-12" db="EMBL/GenBank/DDBJ databases">
        <title>Rubrispira sanarue gen. nov., sp., nov., a member of the order Silvanigrellales, isolated from a brackish lake in Hamamatsu Japan.</title>
        <authorList>
            <person name="Maejima Y."/>
            <person name="Iino T."/>
            <person name="Muraguchi Y."/>
            <person name="Fukuda K."/>
            <person name="Nojiri H."/>
            <person name="Ohkuma M."/>
            <person name="Moriuchi R."/>
            <person name="Dohra H."/>
            <person name="Kimbara K."/>
            <person name="Shintani M."/>
        </authorList>
    </citation>
    <scope>NUCLEOTIDE SEQUENCE [LARGE SCALE GENOMIC DNA]</scope>
    <source>
        <strain evidence="17 18">RF1110005</strain>
    </source>
</reference>
<keyword evidence="8 9" id="KW-1208">Phospholipid metabolism</keyword>
<feature type="domain" description="Glycerol-3-phosphate dehydrogenase NAD-dependent C-terminal" evidence="16">
    <location>
        <begin position="187"/>
        <end position="327"/>
    </location>
</feature>
<dbReference type="GO" id="GO:0141153">
    <property type="term" value="F:glycerol-3-phosphate dehydrogenase (NADP+) activity"/>
    <property type="evidence" value="ECO:0007669"/>
    <property type="project" value="RHEA"/>
</dbReference>
<feature type="binding site" evidence="11">
    <location>
        <begin position="262"/>
        <end position="263"/>
    </location>
    <ligand>
        <name>substrate</name>
    </ligand>
</feature>
<feature type="binding site" evidence="9">
    <location>
        <position position="37"/>
    </location>
    <ligand>
        <name>NADPH</name>
        <dbReference type="ChEBI" id="CHEBI:57783"/>
    </ligand>
</feature>
<keyword evidence="3 9" id="KW-0521">NADP</keyword>
<dbReference type="GO" id="GO:0005975">
    <property type="term" value="P:carbohydrate metabolic process"/>
    <property type="evidence" value="ECO:0007669"/>
    <property type="project" value="InterPro"/>
</dbReference>
<dbReference type="InterPro" id="IPR006168">
    <property type="entry name" value="G3P_DH_NAD-dep"/>
</dbReference>
<dbReference type="PIRSF" id="PIRSF000114">
    <property type="entry name" value="Glycerol-3-P_dh"/>
    <property type="match status" value="1"/>
</dbReference>
<dbReference type="InterPro" id="IPR013328">
    <property type="entry name" value="6PGD_dom2"/>
</dbReference>
<evidence type="ECO:0000313" key="17">
    <source>
        <dbReference type="EMBL" id="BBH52227.1"/>
    </source>
</evidence>
<feature type="binding site" evidence="9">
    <location>
        <position position="261"/>
    </location>
    <ligand>
        <name>sn-glycerol 3-phosphate</name>
        <dbReference type="ChEBI" id="CHEBI:57597"/>
    </ligand>
</feature>
<gene>
    <name evidence="9" type="primary">gpsA</name>
    <name evidence="17" type="ORF">JCM31447_06670</name>
</gene>
<feature type="binding site" evidence="12">
    <location>
        <begin position="13"/>
        <end position="18"/>
    </location>
    <ligand>
        <name>NAD(+)</name>
        <dbReference type="ChEBI" id="CHEBI:57540"/>
    </ligand>
</feature>
<evidence type="ECO:0000256" key="14">
    <source>
        <dbReference type="RuleBase" id="RU000439"/>
    </source>
</evidence>
<dbReference type="HAMAP" id="MF_00394">
    <property type="entry name" value="NAD_Glyc3P_dehydrog"/>
    <property type="match status" value="1"/>
</dbReference>
<organism evidence="17 18">
    <name type="scientific">Fluviispira sanaruensis</name>
    <dbReference type="NCBI Taxonomy" id="2493639"/>
    <lineage>
        <taxon>Bacteria</taxon>
        <taxon>Pseudomonadati</taxon>
        <taxon>Bdellovibrionota</taxon>
        <taxon>Oligoflexia</taxon>
        <taxon>Silvanigrellales</taxon>
        <taxon>Silvanigrellaceae</taxon>
        <taxon>Fluviispira</taxon>
    </lineage>
</organism>
<dbReference type="SUPFAM" id="SSF51735">
    <property type="entry name" value="NAD(P)-binding Rossmann-fold domains"/>
    <property type="match status" value="1"/>
</dbReference>
<keyword evidence="2 9" id="KW-0444">Lipid biosynthesis</keyword>
<keyword evidence="9" id="KW-0963">Cytoplasm</keyword>
<feature type="binding site" evidence="11">
    <location>
        <position position="114"/>
    </location>
    <ligand>
        <name>substrate</name>
    </ligand>
</feature>
<keyword evidence="18" id="KW-1185">Reference proteome</keyword>
<dbReference type="NCBIfam" id="NF000942">
    <property type="entry name" value="PRK00094.1-4"/>
    <property type="match status" value="1"/>
</dbReference>
<evidence type="ECO:0000256" key="8">
    <source>
        <dbReference type="ARBA" id="ARBA00023264"/>
    </source>
</evidence>
<evidence type="ECO:0000256" key="11">
    <source>
        <dbReference type="PIRSR" id="PIRSR000114-2"/>
    </source>
</evidence>
<keyword evidence="7 9" id="KW-0594">Phospholipid biosynthesis</keyword>
<feature type="binding site" evidence="9">
    <location>
        <position position="251"/>
    </location>
    <ligand>
        <name>sn-glycerol 3-phosphate</name>
        <dbReference type="ChEBI" id="CHEBI:57597"/>
    </ligand>
</feature>
<feature type="binding site" evidence="9">
    <location>
        <position position="114"/>
    </location>
    <ligand>
        <name>NADPH</name>
        <dbReference type="ChEBI" id="CHEBI:57783"/>
    </ligand>
</feature>
<dbReference type="PROSITE" id="PS51257">
    <property type="entry name" value="PROKAR_LIPOPROTEIN"/>
    <property type="match status" value="1"/>
</dbReference>
<keyword evidence="5 9" id="KW-0520">NAD</keyword>
<evidence type="ECO:0000256" key="13">
    <source>
        <dbReference type="RuleBase" id="RU000437"/>
    </source>
</evidence>
<evidence type="ECO:0000256" key="12">
    <source>
        <dbReference type="PIRSR" id="PIRSR000114-3"/>
    </source>
</evidence>
<keyword evidence="9" id="KW-0547">Nucleotide-binding</keyword>
<comment type="pathway">
    <text evidence="9">Membrane lipid metabolism; glycerophospholipid metabolism.</text>
</comment>
<comment type="similarity">
    <text evidence="1 9 13">Belongs to the NAD-dependent glycerol-3-phosphate dehydrogenase family.</text>
</comment>
<evidence type="ECO:0000256" key="10">
    <source>
        <dbReference type="PIRSR" id="PIRSR000114-1"/>
    </source>
</evidence>
<dbReference type="EC" id="1.1.1.94" evidence="9"/>
<feature type="binding site" evidence="9">
    <location>
        <position position="262"/>
    </location>
    <ligand>
        <name>sn-glycerol 3-phosphate</name>
        <dbReference type="ChEBI" id="CHEBI:57597"/>
    </ligand>
</feature>
<dbReference type="KEGG" id="sbf:JCM31447_06670"/>
<evidence type="ECO:0000256" key="9">
    <source>
        <dbReference type="HAMAP-Rule" id="MF_00394"/>
    </source>
</evidence>
<dbReference type="PRINTS" id="PR00077">
    <property type="entry name" value="GPDHDRGNASE"/>
</dbReference>
<dbReference type="InterPro" id="IPR011128">
    <property type="entry name" value="G3P_DH_NAD-dep_N"/>
</dbReference>
<dbReference type="UniPathway" id="UPA00940"/>
<feature type="binding site" evidence="9">
    <location>
        <position position="145"/>
    </location>
    <ligand>
        <name>sn-glycerol 3-phosphate</name>
        <dbReference type="ChEBI" id="CHEBI:57597"/>
    </ligand>
</feature>
<dbReference type="Pfam" id="PF07479">
    <property type="entry name" value="NAD_Gly3P_dh_C"/>
    <property type="match status" value="1"/>
</dbReference>
<feature type="binding site" evidence="9">
    <location>
        <position position="143"/>
    </location>
    <ligand>
        <name>sn-glycerol 3-phosphate</name>
        <dbReference type="ChEBI" id="CHEBI:57597"/>
    </ligand>
</feature>
<dbReference type="InterPro" id="IPR008927">
    <property type="entry name" value="6-PGluconate_DH-like_C_sf"/>
</dbReference>
<dbReference type="AlphaFoldDB" id="A0A4V0P273"/>
<evidence type="ECO:0000259" key="15">
    <source>
        <dbReference type="Pfam" id="PF01210"/>
    </source>
</evidence>
<dbReference type="GO" id="GO:0006650">
    <property type="term" value="P:glycerophospholipid metabolic process"/>
    <property type="evidence" value="ECO:0007669"/>
    <property type="project" value="UniProtKB-UniRule"/>
</dbReference>
<dbReference type="Gene3D" id="1.10.1040.10">
    <property type="entry name" value="N-(1-d-carboxylethyl)-l-norvaline Dehydrogenase, domain 2"/>
    <property type="match status" value="1"/>
</dbReference>
<dbReference type="GO" id="GO:0005829">
    <property type="term" value="C:cytosol"/>
    <property type="evidence" value="ECO:0007669"/>
    <property type="project" value="TreeGrafter"/>
</dbReference>
<feature type="binding site" evidence="9">
    <location>
        <position position="147"/>
    </location>
    <ligand>
        <name>NADPH</name>
        <dbReference type="ChEBI" id="CHEBI:57783"/>
    </ligand>
</feature>
<feature type="binding site" evidence="9">
    <location>
        <position position="262"/>
    </location>
    <ligand>
        <name>NADPH</name>
        <dbReference type="ChEBI" id="CHEBI:57783"/>
    </ligand>
</feature>
<proteinExistence type="inferred from homology"/>
<comment type="catalytic activity">
    <reaction evidence="9 14">
        <text>sn-glycerol 3-phosphate + NADP(+) = dihydroxyacetone phosphate + NADPH + H(+)</text>
        <dbReference type="Rhea" id="RHEA:11096"/>
        <dbReference type="ChEBI" id="CHEBI:15378"/>
        <dbReference type="ChEBI" id="CHEBI:57597"/>
        <dbReference type="ChEBI" id="CHEBI:57642"/>
        <dbReference type="ChEBI" id="CHEBI:57783"/>
        <dbReference type="ChEBI" id="CHEBI:58349"/>
        <dbReference type="EC" id="1.1.1.94"/>
    </reaction>
</comment>
<dbReference type="EMBL" id="AP019368">
    <property type="protein sequence ID" value="BBH52227.1"/>
    <property type="molecule type" value="Genomic_DNA"/>
</dbReference>
<feature type="binding site" evidence="12">
    <location>
        <position position="147"/>
    </location>
    <ligand>
        <name>NAD(+)</name>
        <dbReference type="ChEBI" id="CHEBI:57540"/>
    </ligand>
</feature>
<dbReference type="SUPFAM" id="SSF48179">
    <property type="entry name" value="6-phosphogluconate dehydrogenase C-terminal domain-like"/>
    <property type="match status" value="1"/>
</dbReference>
<dbReference type="NCBIfam" id="NF000940">
    <property type="entry name" value="PRK00094.1-2"/>
    <property type="match status" value="1"/>
</dbReference>
<dbReference type="Gene3D" id="3.40.50.720">
    <property type="entry name" value="NAD(P)-binding Rossmann-like Domain"/>
    <property type="match status" value="1"/>
</dbReference>
<comment type="subcellular location">
    <subcellularLocation>
        <location evidence="9">Cytoplasm</location>
    </subcellularLocation>
</comment>
<dbReference type="PANTHER" id="PTHR11728:SF1">
    <property type="entry name" value="GLYCEROL-3-PHOSPHATE DEHYDROGENASE [NAD(+)] 2, CHLOROPLASTIC"/>
    <property type="match status" value="1"/>
</dbReference>
<feature type="binding site" evidence="9">
    <location>
        <position position="263"/>
    </location>
    <ligand>
        <name>sn-glycerol 3-phosphate</name>
        <dbReference type="ChEBI" id="CHEBI:57597"/>
    </ligand>
</feature>
<dbReference type="InterPro" id="IPR006109">
    <property type="entry name" value="G3P_DH_NAD-dep_C"/>
</dbReference>
<dbReference type="FunFam" id="1.10.1040.10:FF:000001">
    <property type="entry name" value="Glycerol-3-phosphate dehydrogenase [NAD(P)+]"/>
    <property type="match status" value="1"/>
</dbReference>
<evidence type="ECO:0000256" key="5">
    <source>
        <dbReference type="ARBA" id="ARBA00023027"/>
    </source>
</evidence>
<feature type="domain" description="Glycerol-3-phosphate dehydrogenase NAD-dependent N-terminal" evidence="15">
    <location>
        <begin position="11"/>
        <end position="167"/>
    </location>
</feature>
<feature type="binding site" evidence="9">
    <location>
        <position position="198"/>
    </location>
    <ligand>
        <name>sn-glycerol 3-phosphate</name>
        <dbReference type="ChEBI" id="CHEBI:57597"/>
    </ligand>
</feature>
<evidence type="ECO:0000256" key="6">
    <source>
        <dbReference type="ARBA" id="ARBA00023098"/>
    </source>
</evidence>
<evidence type="ECO:0000313" key="18">
    <source>
        <dbReference type="Proteomes" id="UP000291236"/>
    </source>
</evidence>
<dbReference type="GO" id="GO:0141152">
    <property type="term" value="F:glycerol-3-phosphate dehydrogenase (NAD+) activity"/>
    <property type="evidence" value="ECO:0007669"/>
    <property type="project" value="RHEA"/>
</dbReference>
<feature type="active site" description="Proton acceptor" evidence="9 10">
    <location>
        <position position="198"/>
    </location>
</feature>
<evidence type="ECO:0000256" key="1">
    <source>
        <dbReference type="ARBA" id="ARBA00011009"/>
    </source>
</evidence>
<protein>
    <recommendedName>
        <fullName evidence="9">Glycerol-3-phosphate dehydrogenase [NAD(P)+]</fullName>
        <ecNumber evidence="9">1.1.1.94</ecNumber>
    </recommendedName>
    <alternativeName>
        <fullName evidence="9">NAD(P)(+)-dependent glycerol-3-phosphate dehydrogenase</fullName>
    </alternativeName>
    <alternativeName>
        <fullName evidence="9">NAD(P)H-dependent dihydroxyacetone-phosphate reductase</fullName>
    </alternativeName>
</protein>
<dbReference type="Proteomes" id="UP000291236">
    <property type="component" value="Chromosome"/>
</dbReference>
<comment type="catalytic activity">
    <reaction evidence="9">
        <text>sn-glycerol 3-phosphate + NAD(+) = dihydroxyacetone phosphate + NADH + H(+)</text>
        <dbReference type="Rhea" id="RHEA:11092"/>
        <dbReference type="ChEBI" id="CHEBI:15378"/>
        <dbReference type="ChEBI" id="CHEBI:57540"/>
        <dbReference type="ChEBI" id="CHEBI:57597"/>
        <dbReference type="ChEBI" id="CHEBI:57642"/>
        <dbReference type="ChEBI" id="CHEBI:57945"/>
        <dbReference type="EC" id="1.1.1.94"/>
    </reaction>
</comment>
<feature type="binding site" evidence="9">
    <location>
        <position position="288"/>
    </location>
    <ligand>
        <name>NADPH</name>
        <dbReference type="ChEBI" id="CHEBI:57783"/>
    </ligand>
</feature>
<comment type="function">
    <text evidence="9">Catalyzes the reduction of the glycolytic intermediate dihydroxyacetone phosphate (DHAP) to sn-glycerol 3-phosphate (G3P), the key precursor for phospholipid synthesis.</text>
</comment>
<comment type="caution">
    <text evidence="9">Lacks conserved residue(s) required for the propagation of feature annotation.</text>
</comment>
<dbReference type="OrthoDB" id="9812273at2"/>
<evidence type="ECO:0000256" key="7">
    <source>
        <dbReference type="ARBA" id="ARBA00023209"/>
    </source>
</evidence>
<dbReference type="Pfam" id="PF01210">
    <property type="entry name" value="NAD_Gly3P_dh_N"/>
    <property type="match status" value="1"/>
</dbReference>
<evidence type="ECO:0000256" key="2">
    <source>
        <dbReference type="ARBA" id="ARBA00022516"/>
    </source>
</evidence>
<evidence type="ECO:0000259" key="16">
    <source>
        <dbReference type="Pfam" id="PF07479"/>
    </source>
</evidence>
<evidence type="ECO:0000256" key="3">
    <source>
        <dbReference type="ARBA" id="ARBA00022857"/>
    </source>
</evidence>
<dbReference type="GO" id="GO:0051287">
    <property type="term" value="F:NAD binding"/>
    <property type="evidence" value="ECO:0007669"/>
    <property type="project" value="InterPro"/>
</dbReference>
<keyword evidence="6 9" id="KW-0443">Lipid metabolism</keyword>
<accession>A0A4V0P273</accession>
<evidence type="ECO:0000256" key="4">
    <source>
        <dbReference type="ARBA" id="ARBA00023002"/>
    </source>
</evidence>